<dbReference type="Proteomes" id="UP000292702">
    <property type="component" value="Unassembled WGS sequence"/>
</dbReference>
<sequence>MKLSACCCSSLRHIPFVLFIAYKSLGDIKKSSSTLRWRYILRSLASAPKIVRTVTLLTDSDMPFEDLPGSTVDTVDT</sequence>
<gene>
    <name evidence="1" type="ORF">EIP91_006440</name>
</gene>
<protein>
    <submittedName>
        <fullName evidence="1">Uncharacterized protein</fullName>
    </submittedName>
</protein>
<keyword evidence="2" id="KW-1185">Reference proteome</keyword>
<reference evidence="1 2" key="1">
    <citation type="submission" date="2018-11" db="EMBL/GenBank/DDBJ databases">
        <title>Genome assembly of Steccherinum ochraceum LE-BIN_3174, the white-rot fungus of the Steccherinaceae family (The Residual Polyporoid clade, Polyporales, Basidiomycota).</title>
        <authorList>
            <person name="Fedorova T.V."/>
            <person name="Glazunova O.A."/>
            <person name="Landesman E.O."/>
            <person name="Moiseenko K.V."/>
            <person name="Psurtseva N.V."/>
            <person name="Savinova O.S."/>
            <person name="Shakhova N.V."/>
            <person name="Tyazhelova T.V."/>
            <person name="Vasina D.V."/>
        </authorList>
    </citation>
    <scope>NUCLEOTIDE SEQUENCE [LARGE SCALE GENOMIC DNA]</scope>
    <source>
        <strain evidence="1 2">LE-BIN_3174</strain>
    </source>
</reference>
<name>A0A4R0R5V4_9APHY</name>
<evidence type="ECO:0000313" key="1">
    <source>
        <dbReference type="EMBL" id="TCD62742.1"/>
    </source>
</evidence>
<accession>A0A4R0R5V4</accession>
<evidence type="ECO:0000313" key="2">
    <source>
        <dbReference type="Proteomes" id="UP000292702"/>
    </source>
</evidence>
<dbReference type="AlphaFoldDB" id="A0A4R0R5V4"/>
<feature type="non-terminal residue" evidence="1">
    <location>
        <position position="77"/>
    </location>
</feature>
<dbReference type="EMBL" id="RWJN01000348">
    <property type="protein sequence ID" value="TCD62742.1"/>
    <property type="molecule type" value="Genomic_DNA"/>
</dbReference>
<comment type="caution">
    <text evidence="1">The sequence shown here is derived from an EMBL/GenBank/DDBJ whole genome shotgun (WGS) entry which is preliminary data.</text>
</comment>
<proteinExistence type="predicted"/>
<organism evidence="1 2">
    <name type="scientific">Steccherinum ochraceum</name>
    <dbReference type="NCBI Taxonomy" id="92696"/>
    <lineage>
        <taxon>Eukaryota</taxon>
        <taxon>Fungi</taxon>
        <taxon>Dikarya</taxon>
        <taxon>Basidiomycota</taxon>
        <taxon>Agaricomycotina</taxon>
        <taxon>Agaricomycetes</taxon>
        <taxon>Polyporales</taxon>
        <taxon>Steccherinaceae</taxon>
        <taxon>Steccherinum</taxon>
    </lineage>
</organism>